<accession>A0A914Y6R3</accession>
<name>A0A914Y6R3_9BILA</name>
<evidence type="ECO:0000256" key="1">
    <source>
        <dbReference type="SAM" id="MobiDB-lite"/>
    </source>
</evidence>
<proteinExistence type="predicted"/>
<evidence type="ECO:0000313" key="3">
    <source>
        <dbReference type="WBParaSite" id="PSU_v2.g15136.t1"/>
    </source>
</evidence>
<evidence type="ECO:0000313" key="2">
    <source>
        <dbReference type="Proteomes" id="UP000887577"/>
    </source>
</evidence>
<feature type="region of interest" description="Disordered" evidence="1">
    <location>
        <begin position="77"/>
        <end position="122"/>
    </location>
</feature>
<organism evidence="2 3">
    <name type="scientific">Panagrolaimus superbus</name>
    <dbReference type="NCBI Taxonomy" id="310955"/>
    <lineage>
        <taxon>Eukaryota</taxon>
        <taxon>Metazoa</taxon>
        <taxon>Ecdysozoa</taxon>
        <taxon>Nematoda</taxon>
        <taxon>Chromadorea</taxon>
        <taxon>Rhabditida</taxon>
        <taxon>Tylenchina</taxon>
        <taxon>Panagrolaimomorpha</taxon>
        <taxon>Panagrolaimoidea</taxon>
        <taxon>Panagrolaimidae</taxon>
        <taxon>Panagrolaimus</taxon>
    </lineage>
</organism>
<protein>
    <submittedName>
        <fullName evidence="3">Uncharacterized protein</fullName>
    </submittedName>
</protein>
<keyword evidence="2" id="KW-1185">Reference proteome</keyword>
<dbReference type="Proteomes" id="UP000887577">
    <property type="component" value="Unplaced"/>
</dbReference>
<dbReference type="AlphaFoldDB" id="A0A914Y6R3"/>
<dbReference type="WBParaSite" id="PSU_v2.g15136.t1">
    <property type="protein sequence ID" value="PSU_v2.g15136.t1"/>
    <property type="gene ID" value="PSU_v2.g15136"/>
</dbReference>
<feature type="compositionally biased region" description="Basic and acidic residues" evidence="1">
    <location>
        <begin position="90"/>
        <end position="99"/>
    </location>
</feature>
<reference evidence="3" key="1">
    <citation type="submission" date="2022-11" db="UniProtKB">
        <authorList>
            <consortium name="WormBaseParasite"/>
        </authorList>
    </citation>
    <scope>IDENTIFICATION</scope>
</reference>
<sequence>MYVDGNIKAEHKEAVVQAAKTFFSFIPEFVNTENLGANRPFIELEENLGDLPISLSAASLSEFPRPDVVMRSIDATSLSPRSASVSPPMEAEKPPEDLKPSFTEIRLPTPEPMDFEETKPPW</sequence>